<dbReference type="GO" id="GO:0003677">
    <property type="term" value="F:DNA binding"/>
    <property type="evidence" value="ECO:0007669"/>
    <property type="project" value="UniProtKB-KW"/>
</dbReference>
<dbReference type="InterPro" id="IPR000524">
    <property type="entry name" value="Tscrpt_reg_HTH_GntR"/>
</dbReference>
<dbReference type="AlphaFoldDB" id="A0A5C8NMK8"/>
<keyword evidence="6" id="KW-1185">Reference proteome</keyword>
<dbReference type="InterPro" id="IPR008920">
    <property type="entry name" value="TF_FadR/GntR_C"/>
</dbReference>
<protein>
    <submittedName>
        <fullName evidence="5">FadR family transcriptional regulator</fullName>
    </submittedName>
</protein>
<gene>
    <name evidence="5" type="ORF">FHP05_11840</name>
</gene>
<dbReference type="EMBL" id="VDUW01000009">
    <property type="protein sequence ID" value="TXL62492.1"/>
    <property type="molecule type" value="Genomic_DNA"/>
</dbReference>
<evidence type="ECO:0000313" key="6">
    <source>
        <dbReference type="Proteomes" id="UP000321574"/>
    </source>
</evidence>
<dbReference type="RefSeq" id="WP_147668504.1">
    <property type="nucleotide sequence ID" value="NZ_VDUW01000009.1"/>
</dbReference>
<dbReference type="InterPro" id="IPR036388">
    <property type="entry name" value="WH-like_DNA-bd_sf"/>
</dbReference>
<keyword evidence="3" id="KW-0804">Transcription</keyword>
<dbReference type="InterPro" id="IPR036390">
    <property type="entry name" value="WH_DNA-bd_sf"/>
</dbReference>
<proteinExistence type="predicted"/>
<accession>A0A5C8NMK8</accession>
<dbReference type="SUPFAM" id="SSF48008">
    <property type="entry name" value="GntR ligand-binding domain-like"/>
    <property type="match status" value="1"/>
</dbReference>
<keyword evidence="1" id="KW-0805">Transcription regulation</keyword>
<evidence type="ECO:0000313" key="5">
    <source>
        <dbReference type="EMBL" id="TXL62492.1"/>
    </source>
</evidence>
<dbReference type="Pfam" id="PF00392">
    <property type="entry name" value="GntR"/>
    <property type="match status" value="1"/>
</dbReference>
<dbReference type="Gene3D" id="1.10.10.10">
    <property type="entry name" value="Winged helix-like DNA-binding domain superfamily/Winged helix DNA-binding domain"/>
    <property type="match status" value="1"/>
</dbReference>
<dbReference type="PANTHER" id="PTHR43537">
    <property type="entry name" value="TRANSCRIPTIONAL REGULATOR, GNTR FAMILY"/>
    <property type="match status" value="1"/>
</dbReference>
<dbReference type="Proteomes" id="UP000321574">
    <property type="component" value="Unassembled WGS sequence"/>
</dbReference>
<evidence type="ECO:0000256" key="2">
    <source>
        <dbReference type="ARBA" id="ARBA00023125"/>
    </source>
</evidence>
<reference evidence="5 6" key="1">
    <citation type="submission" date="2019-06" db="EMBL/GenBank/DDBJ databases">
        <title>Cerasibacillus sp. nov., isolated from maize field.</title>
        <authorList>
            <person name="Lin S.-Y."/>
            <person name="Tsai C.-F."/>
            <person name="Young C.-C."/>
        </authorList>
    </citation>
    <scope>NUCLEOTIDE SEQUENCE [LARGE SCALE GENOMIC DNA]</scope>
    <source>
        <strain evidence="5 6">CC-CFT480</strain>
    </source>
</reference>
<dbReference type="PRINTS" id="PR00035">
    <property type="entry name" value="HTHGNTR"/>
</dbReference>
<sequence length="215" mass="25232">MALSPKQKVYQEVLDAVRDYIEKNELKSGDKLPSEREMAEKLHAARSSVREAFRAMELLGLIETRRGEGTFISSYNSYQSVELLASFILREHDKKNDLMQAKVLLEKEAAKLAYFQLKKGDLIALQKIIKNTSINRKDQHVGFFQTIFDKADNLLLVKMWRLMQAYSQTIHKYSYDHSFYSALIELYKEKNYEAIENLFNEWLHVTYKKLSFTID</sequence>
<dbReference type="SUPFAM" id="SSF46785">
    <property type="entry name" value="Winged helix' DNA-binding domain"/>
    <property type="match status" value="1"/>
</dbReference>
<dbReference type="GO" id="GO:0003700">
    <property type="term" value="F:DNA-binding transcription factor activity"/>
    <property type="evidence" value="ECO:0007669"/>
    <property type="project" value="InterPro"/>
</dbReference>
<evidence type="ECO:0000259" key="4">
    <source>
        <dbReference type="PROSITE" id="PS50949"/>
    </source>
</evidence>
<evidence type="ECO:0000256" key="1">
    <source>
        <dbReference type="ARBA" id="ARBA00023015"/>
    </source>
</evidence>
<dbReference type="PROSITE" id="PS50949">
    <property type="entry name" value="HTH_GNTR"/>
    <property type="match status" value="1"/>
</dbReference>
<organism evidence="5 6">
    <name type="scientific">Cerasibacillus terrae</name>
    <dbReference type="NCBI Taxonomy" id="2498845"/>
    <lineage>
        <taxon>Bacteria</taxon>
        <taxon>Bacillati</taxon>
        <taxon>Bacillota</taxon>
        <taxon>Bacilli</taxon>
        <taxon>Bacillales</taxon>
        <taxon>Bacillaceae</taxon>
        <taxon>Cerasibacillus</taxon>
    </lineage>
</organism>
<evidence type="ECO:0000256" key="3">
    <source>
        <dbReference type="ARBA" id="ARBA00023163"/>
    </source>
</evidence>
<dbReference type="OrthoDB" id="9799482at2"/>
<comment type="caution">
    <text evidence="5">The sequence shown here is derived from an EMBL/GenBank/DDBJ whole genome shotgun (WGS) entry which is preliminary data.</text>
</comment>
<dbReference type="CDD" id="cd07377">
    <property type="entry name" value="WHTH_GntR"/>
    <property type="match status" value="1"/>
</dbReference>
<name>A0A5C8NMK8_9BACI</name>
<keyword evidence="2" id="KW-0238">DNA-binding</keyword>
<feature type="domain" description="HTH gntR-type" evidence="4">
    <location>
        <begin position="7"/>
        <end position="75"/>
    </location>
</feature>
<dbReference type="PANTHER" id="PTHR43537:SF54">
    <property type="entry name" value="TRANSCRIPTIONAL REGULATOR, GNTR FAMILY"/>
    <property type="match status" value="1"/>
</dbReference>
<dbReference type="SMART" id="SM00345">
    <property type="entry name" value="HTH_GNTR"/>
    <property type="match status" value="1"/>
</dbReference>